<reference evidence="4" key="2">
    <citation type="submission" date="2020-09" db="EMBL/GenBank/DDBJ databases">
        <authorList>
            <person name="Sun Q."/>
            <person name="Zhou Y."/>
        </authorList>
    </citation>
    <scope>NUCLEOTIDE SEQUENCE</scope>
    <source>
        <strain evidence="4">CGMCC 1.12777</strain>
    </source>
</reference>
<dbReference type="Gene3D" id="3.20.20.70">
    <property type="entry name" value="Aldolase class I"/>
    <property type="match status" value="1"/>
</dbReference>
<evidence type="ECO:0000259" key="3">
    <source>
        <dbReference type="PROSITE" id="PS01124"/>
    </source>
</evidence>
<comment type="caution">
    <text evidence="4">The sequence shown here is derived from an EMBL/GenBank/DDBJ whole genome shotgun (WGS) entry which is preliminary data.</text>
</comment>
<dbReference type="SMART" id="SM00342">
    <property type="entry name" value="HTH_ARAC"/>
    <property type="match status" value="1"/>
</dbReference>
<dbReference type="InterPro" id="IPR018060">
    <property type="entry name" value="HTH_AraC"/>
</dbReference>
<evidence type="ECO:0000313" key="5">
    <source>
        <dbReference type="Proteomes" id="UP000656813"/>
    </source>
</evidence>
<dbReference type="Proteomes" id="UP000656813">
    <property type="component" value="Unassembled WGS sequence"/>
</dbReference>
<evidence type="ECO:0000313" key="4">
    <source>
        <dbReference type="EMBL" id="GGH73204.1"/>
    </source>
</evidence>
<keyword evidence="1" id="KW-0805">Transcription regulation</keyword>
<dbReference type="GO" id="GO:0043565">
    <property type="term" value="F:sequence-specific DNA binding"/>
    <property type="evidence" value="ECO:0007669"/>
    <property type="project" value="InterPro"/>
</dbReference>
<dbReference type="AlphaFoldDB" id="A0A8J3EJP0"/>
<dbReference type="PANTHER" id="PTHR31862:SF1">
    <property type="entry name" value="UPF0261 DOMAIN PROTEIN (AFU_ORTHOLOGUE AFUA_1G10120)"/>
    <property type="match status" value="1"/>
</dbReference>
<dbReference type="InterPro" id="IPR009215">
    <property type="entry name" value="TIM-br_IGPS-like"/>
</dbReference>
<dbReference type="InterPro" id="IPR009057">
    <property type="entry name" value="Homeodomain-like_sf"/>
</dbReference>
<dbReference type="SUPFAM" id="SSF46689">
    <property type="entry name" value="Homeodomain-like"/>
    <property type="match status" value="2"/>
</dbReference>
<dbReference type="PANTHER" id="PTHR31862">
    <property type="entry name" value="UPF0261 DOMAIN PROTEIN (AFU_ORTHOLOGUE AFUA_1G10120)"/>
    <property type="match status" value="1"/>
</dbReference>
<dbReference type="InterPro" id="IPR015813">
    <property type="entry name" value="Pyrv/PenolPyrv_kinase-like_dom"/>
</dbReference>
<sequence length="399" mass="44300">MKKARSEIIAQLQKQLKTNRHILGVSTGSGLTAKYAEAGGADFILALSSGYFRQKGVSSLAAYLPFSNSNDVVMAFGMKELLPKSIQIPIIFGLFATDPHINLRNYIQWIKKSGFDGINNYPTIGLIDGEFGEALKTEGIVFEREVEAIRIGSEIGLFTVAFVFNQAQAIQMVEAGADVICVHLGLTTGGVLGAKQIKSLQTAKKLATDIFNVCHTLKPSVIKMIYGGPVNKPVDVQFMYDGTDINGYIGGSVFERIPAEYMISSVTQSFKTTSDIKYDALVQKIISGMSTQADYIDFIRKYITAHYQEEISLNELSDIMNLSRSFLSTLFKKEMGISFKDYLIHFRLNRAIEILQEKELPLTLVAQMVGYSEYAPFSKIFKKKIGVSPRAYLHNIKTK</sequence>
<dbReference type="Pfam" id="PF12833">
    <property type="entry name" value="HTH_18"/>
    <property type="match status" value="1"/>
</dbReference>
<dbReference type="GO" id="GO:0003824">
    <property type="term" value="F:catalytic activity"/>
    <property type="evidence" value="ECO:0007669"/>
    <property type="project" value="InterPro"/>
</dbReference>
<reference evidence="4" key="1">
    <citation type="journal article" date="2014" name="Int. J. Syst. Evol. Microbiol.">
        <title>Complete genome sequence of Corynebacterium casei LMG S-19264T (=DSM 44701T), isolated from a smear-ripened cheese.</title>
        <authorList>
            <consortium name="US DOE Joint Genome Institute (JGI-PGF)"/>
            <person name="Walter F."/>
            <person name="Albersmeier A."/>
            <person name="Kalinowski J."/>
            <person name="Ruckert C."/>
        </authorList>
    </citation>
    <scope>NUCLEOTIDE SEQUENCE</scope>
    <source>
        <strain evidence="4">CGMCC 1.12777</strain>
    </source>
</reference>
<dbReference type="Gene3D" id="1.10.10.60">
    <property type="entry name" value="Homeodomain-like"/>
    <property type="match status" value="2"/>
</dbReference>
<dbReference type="PROSITE" id="PS01124">
    <property type="entry name" value="HTH_ARAC_FAMILY_2"/>
    <property type="match status" value="1"/>
</dbReference>
<keyword evidence="5" id="KW-1185">Reference proteome</keyword>
<dbReference type="InterPro" id="IPR051353">
    <property type="entry name" value="Tobamovirus_resist_UPF0261"/>
</dbReference>
<dbReference type="SUPFAM" id="SSF51621">
    <property type="entry name" value="Phosphoenolpyruvate/pyruvate domain"/>
    <property type="match status" value="1"/>
</dbReference>
<evidence type="ECO:0000256" key="2">
    <source>
        <dbReference type="ARBA" id="ARBA00023163"/>
    </source>
</evidence>
<organism evidence="4 5">
    <name type="scientific">Pullulanibacillus pueri</name>
    <dbReference type="NCBI Taxonomy" id="1437324"/>
    <lineage>
        <taxon>Bacteria</taxon>
        <taxon>Bacillati</taxon>
        <taxon>Bacillota</taxon>
        <taxon>Bacilli</taxon>
        <taxon>Bacillales</taxon>
        <taxon>Sporolactobacillaceae</taxon>
        <taxon>Pullulanibacillus</taxon>
    </lineage>
</organism>
<proteinExistence type="predicted"/>
<dbReference type="EMBL" id="BMFV01000001">
    <property type="protein sequence ID" value="GGH73204.1"/>
    <property type="molecule type" value="Genomic_DNA"/>
</dbReference>
<keyword evidence="2" id="KW-0804">Transcription</keyword>
<evidence type="ECO:0000256" key="1">
    <source>
        <dbReference type="ARBA" id="ARBA00023015"/>
    </source>
</evidence>
<dbReference type="GO" id="GO:0003700">
    <property type="term" value="F:DNA-binding transcription factor activity"/>
    <property type="evidence" value="ECO:0007669"/>
    <property type="project" value="InterPro"/>
</dbReference>
<gene>
    <name evidence="4" type="ORF">GCM10007096_00200</name>
</gene>
<dbReference type="Pfam" id="PF09370">
    <property type="entry name" value="PEP_hydrolase"/>
    <property type="match status" value="1"/>
</dbReference>
<name>A0A8J3EJP0_9BACL</name>
<protein>
    <submittedName>
        <fullName evidence="4">AraC family transcriptional regulator</fullName>
    </submittedName>
</protein>
<feature type="domain" description="HTH araC/xylS-type" evidence="3">
    <location>
        <begin position="297"/>
        <end position="395"/>
    </location>
</feature>
<dbReference type="InterPro" id="IPR013785">
    <property type="entry name" value="Aldolase_TIM"/>
</dbReference>
<accession>A0A8J3EJP0</accession>
<dbReference type="RefSeq" id="WP_188494835.1">
    <property type="nucleotide sequence ID" value="NZ_BMFV01000001.1"/>
</dbReference>